<keyword evidence="8" id="KW-1185">Reference proteome</keyword>
<dbReference type="Gene3D" id="1.10.10.10">
    <property type="entry name" value="Winged helix-like DNA-binding domain superfamily/Winged helix DNA-binding domain"/>
    <property type="match status" value="1"/>
</dbReference>
<evidence type="ECO:0000256" key="2">
    <source>
        <dbReference type="ARBA" id="ARBA00022679"/>
    </source>
</evidence>
<evidence type="ECO:0000313" key="8">
    <source>
        <dbReference type="Proteomes" id="UP001151287"/>
    </source>
</evidence>
<keyword evidence="1" id="KW-0489">Methyltransferase</keyword>
<evidence type="ECO:0000313" key="7">
    <source>
        <dbReference type="EMBL" id="KAJ1704161.1"/>
    </source>
</evidence>
<dbReference type="SUPFAM" id="SSF53335">
    <property type="entry name" value="S-adenosyl-L-methionine-dependent methyltransferases"/>
    <property type="match status" value="1"/>
</dbReference>
<proteinExistence type="predicted"/>
<dbReference type="Pfam" id="PF08100">
    <property type="entry name" value="Dimerisation"/>
    <property type="match status" value="1"/>
</dbReference>
<dbReference type="AlphaFoldDB" id="A0A9Q0D1J2"/>
<organism evidence="7 8">
    <name type="scientific">Rhynchospora breviuscula</name>
    <dbReference type="NCBI Taxonomy" id="2022672"/>
    <lineage>
        <taxon>Eukaryota</taxon>
        <taxon>Viridiplantae</taxon>
        <taxon>Streptophyta</taxon>
        <taxon>Embryophyta</taxon>
        <taxon>Tracheophyta</taxon>
        <taxon>Spermatophyta</taxon>
        <taxon>Magnoliopsida</taxon>
        <taxon>Liliopsida</taxon>
        <taxon>Poales</taxon>
        <taxon>Cyperaceae</taxon>
        <taxon>Cyperoideae</taxon>
        <taxon>Rhynchosporeae</taxon>
        <taxon>Rhynchospora</taxon>
    </lineage>
</organism>
<dbReference type="GO" id="GO:0046983">
    <property type="term" value="F:protein dimerization activity"/>
    <property type="evidence" value="ECO:0007669"/>
    <property type="project" value="InterPro"/>
</dbReference>
<dbReference type="GO" id="GO:0032259">
    <property type="term" value="P:methylation"/>
    <property type="evidence" value="ECO:0007669"/>
    <property type="project" value="UniProtKB-KW"/>
</dbReference>
<dbReference type="InterPro" id="IPR016461">
    <property type="entry name" value="COMT-like"/>
</dbReference>
<dbReference type="PANTHER" id="PTHR11746">
    <property type="entry name" value="O-METHYLTRANSFERASE"/>
    <property type="match status" value="1"/>
</dbReference>
<protein>
    <submittedName>
        <fullName evidence="7">Uncharacterized protein</fullName>
    </submittedName>
</protein>
<dbReference type="Proteomes" id="UP001151287">
    <property type="component" value="Unassembled WGS sequence"/>
</dbReference>
<feature type="domain" description="O-methyltransferase dimerisation" evidence="6">
    <location>
        <begin position="34"/>
        <end position="121"/>
    </location>
</feature>
<dbReference type="Gene3D" id="3.40.50.150">
    <property type="entry name" value="Vaccinia Virus protein VP39"/>
    <property type="match status" value="1"/>
</dbReference>
<accession>A0A9Q0D1J2</accession>
<feature type="domain" description="O-methyltransferase C-terminal" evidence="5">
    <location>
        <begin position="146"/>
        <end position="348"/>
    </location>
</feature>
<dbReference type="OrthoDB" id="1606438at2759"/>
<dbReference type="InterPro" id="IPR036388">
    <property type="entry name" value="WH-like_DNA-bd_sf"/>
</dbReference>
<keyword evidence="2" id="KW-0808">Transferase</keyword>
<comment type="caution">
    <text evidence="7">The sequence shown here is derived from an EMBL/GenBank/DDBJ whole genome shotgun (WGS) entry which is preliminary data.</text>
</comment>
<dbReference type="PIRSF" id="PIRSF005739">
    <property type="entry name" value="O-mtase"/>
    <property type="match status" value="1"/>
</dbReference>
<evidence type="ECO:0000259" key="6">
    <source>
        <dbReference type="Pfam" id="PF08100"/>
    </source>
</evidence>
<dbReference type="SUPFAM" id="SSF46785">
    <property type="entry name" value="Winged helix' DNA-binding domain"/>
    <property type="match status" value="1"/>
</dbReference>
<evidence type="ECO:0000259" key="5">
    <source>
        <dbReference type="Pfam" id="PF00891"/>
    </source>
</evidence>
<gene>
    <name evidence="7" type="ORF">LUZ63_003940</name>
</gene>
<dbReference type="InterPro" id="IPR001077">
    <property type="entry name" value="COMT_C"/>
</dbReference>
<dbReference type="InterPro" id="IPR012967">
    <property type="entry name" value="COMT_dimerisation"/>
</dbReference>
<dbReference type="PROSITE" id="PS51683">
    <property type="entry name" value="SAM_OMT_II"/>
    <property type="match status" value="1"/>
</dbReference>
<dbReference type="InterPro" id="IPR029063">
    <property type="entry name" value="SAM-dependent_MTases_sf"/>
</dbReference>
<evidence type="ECO:0000256" key="4">
    <source>
        <dbReference type="PIRSR" id="PIRSR005739-1"/>
    </source>
</evidence>
<dbReference type="Pfam" id="PF00891">
    <property type="entry name" value="Methyltransf_2"/>
    <property type="match status" value="1"/>
</dbReference>
<sequence>MASYELDMDVAVPQVSQDDEELYLQITMVGTAFLPLTLKAVLELGVLEIIKKGSASASTQPVMMTAEDIAEQLPTKNPQAAAMLDRMLALLASFNIVSCAIEKKEKVVRRYGPAPFFKLLTKDEDGATVATISLLTMEQAFISAGQHLKEAVLEGGIAFEKAHGMKAFEYIGKDPSLRRLFDKAMMDGTTFFLKKMLETYQGFKDVHVLVDVGGGVGAALGVIVSKYPNIKGINLDLPIAIASAPPLLGVEHVGGDMFDCIPHGDAILLMRVLHNWSDEHCVKILKNCYNALPNEGKVIIVDTILPVNPEPTTRSKDTFIKDVAMLINFGSKERTKIEFEKLAKEAGFTRVEAQYIYGDASIIELRR</sequence>
<dbReference type="InterPro" id="IPR036390">
    <property type="entry name" value="WH_DNA-bd_sf"/>
</dbReference>
<dbReference type="EMBL" id="JAMQYH010000001">
    <property type="protein sequence ID" value="KAJ1704161.1"/>
    <property type="molecule type" value="Genomic_DNA"/>
</dbReference>
<feature type="active site" description="Proton acceptor" evidence="4">
    <location>
        <position position="274"/>
    </location>
</feature>
<reference evidence="7" key="1">
    <citation type="journal article" date="2022" name="Cell">
        <title>Repeat-based holocentromeres influence genome architecture and karyotype evolution.</title>
        <authorList>
            <person name="Hofstatter P.G."/>
            <person name="Thangavel G."/>
            <person name="Lux T."/>
            <person name="Neumann P."/>
            <person name="Vondrak T."/>
            <person name="Novak P."/>
            <person name="Zhang M."/>
            <person name="Costa L."/>
            <person name="Castellani M."/>
            <person name="Scott A."/>
            <person name="Toegelov H."/>
            <person name="Fuchs J."/>
            <person name="Mata-Sucre Y."/>
            <person name="Dias Y."/>
            <person name="Vanzela A.L.L."/>
            <person name="Huettel B."/>
            <person name="Almeida C.C.S."/>
            <person name="Simkova H."/>
            <person name="Souza G."/>
            <person name="Pedrosa-Harand A."/>
            <person name="Macas J."/>
            <person name="Mayer K.F.X."/>
            <person name="Houben A."/>
            <person name="Marques A."/>
        </authorList>
    </citation>
    <scope>NUCLEOTIDE SEQUENCE</scope>
    <source>
        <strain evidence="7">RhyBre1mFocal</strain>
    </source>
</reference>
<dbReference type="GO" id="GO:0008171">
    <property type="term" value="F:O-methyltransferase activity"/>
    <property type="evidence" value="ECO:0007669"/>
    <property type="project" value="InterPro"/>
</dbReference>
<dbReference type="FunFam" id="1.10.10.10:FF:000357">
    <property type="entry name" value="Caffeic acid 3-O-methyltransferase"/>
    <property type="match status" value="1"/>
</dbReference>
<name>A0A9Q0D1J2_9POAL</name>
<evidence type="ECO:0000256" key="1">
    <source>
        <dbReference type="ARBA" id="ARBA00022603"/>
    </source>
</evidence>
<evidence type="ECO:0000256" key="3">
    <source>
        <dbReference type="ARBA" id="ARBA00022691"/>
    </source>
</evidence>
<keyword evidence="3" id="KW-0949">S-adenosyl-L-methionine</keyword>